<feature type="compositionally biased region" description="Basic residues" evidence="5">
    <location>
        <begin position="166"/>
        <end position="180"/>
    </location>
</feature>
<dbReference type="InParanoid" id="A0A251TWG7"/>
<dbReference type="InterPro" id="IPR036093">
    <property type="entry name" value="NAC_dom_sf"/>
</dbReference>
<evidence type="ECO:0000259" key="6">
    <source>
        <dbReference type="PROSITE" id="PS51005"/>
    </source>
</evidence>
<evidence type="ECO:0000256" key="4">
    <source>
        <dbReference type="ARBA" id="ARBA00023242"/>
    </source>
</evidence>
<dbReference type="PROSITE" id="PS51005">
    <property type="entry name" value="NAC"/>
    <property type="match status" value="1"/>
</dbReference>
<organism evidence="8 9">
    <name type="scientific">Helianthus annuus</name>
    <name type="common">Common sunflower</name>
    <dbReference type="NCBI Taxonomy" id="4232"/>
    <lineage>
        <taxon>Eukaryota</taxon>
        <taxon>Viridiplantae</taxon>
        <taxon>Streptophyta</taxon>
        <taxon>Embryophyta</taxon>
        <taxon>Tracheophyta</taxon>
        <taxon>Spermatophyta</taxon>
        <taxon>Magnoliopsida</taxon>
        <taxon>eudicotyledons</taxon>
        <taxon>Gunneridae</taxon>
        <taxon>Pentapetalae</taxon>
        <taxon>asterids</taxon>
        <taxon>campanulids</taxon>
        <taxon>Asterales</taxon>
        <taxon>Asteraceae</taxon>
        <taxon>Asteroideae</taxon>
        <taxon>Heliantheae alliance</taxon>
        <taxon>Heliantheae</taxon>
        <taxon>Helianthus</taxon>
    </lineage>
</organism>
<keyword evidence="4" id="KW-0539">Nucleus</keyword>
<keyword evidence="1" id="KW-0805">Transcription regulation</keyword>
<dbReference type="AlphaFoldDB" id="A0A251TWG7"/>
<reference evidence="7" key="3">
    <citation type="submission" date="2020-06" db="EMBL/GenBank/DDBJ databases">
        <title>Helianthus annuus Genome sequencing and assembly Release 2.</title>
        <authorList>
            <person name="Gouzy J."/>
            <person name="Langlade N."/>
            <person name="Munos S."/>
        </authorList>
    </citation>
    <scope>NUCLEOTIDE SEQUENCE</scope>
    <source>
        <tissue evidence="7">Leaves</tissue>
    </source>
</reference>
<proteinExistence type="predicted"/>
<keyword evidence="9" id="KW-1185">Reference proteome</keyword>
<dbReference type="SUPFAM" id="SSF101941">
    <property type="entry name" value="NAC domain"/>
    <property type="match status" value="1"/>
</dbReference>
<dbReference type="PANTHER" id="PTHR31719:SF130">
    <property type="entry name" value="NAC DOMAIN-CONTAINING PROTEIN 18"/>
    <property type="match status" value="1"/>
</dbReference>
<protein>
    <submittedName>
        <fullName evidence="8">Putative NAC domain containing protein 84</fullName>
    </submittedName>
    <submittedName>
        <fullName evidence="7">Transcription factor NAM family</fullName>
    </submittedName>
</protein>
<dbReference type="EMBL" id="CM007898">
    <property type="protein sequence ID" value="OTG15083.1"/>
    <property type="molecule type" value="Genomic_DNA"/>
</dbReference>
<evidence type="ECO:0000313" key="8">
    <source>
        <dbReference type="EMBL" id="OTG15083.1"/>
    </source>
</evidence>
<dbReference type="InterPro" id="IPR003441">
    <property type="entry name" value="NAC-dom"/>
</dbReference>
<evidence type="ECO:0000313" key="9">
    <source>
        <dbReference type="Proteomes" id="UP000215914"/>
    </source>
</evidence>
<feature type="compositionally biased region" description="Basic and acidic residues" evidence="5">
    <location>
        <begin position="212"/>
        <end position="227"/>
    </location>
</feature>
<evidence type="ECO:0000256" key="5">
    <source>
        <dbReference type="SAM" id="MobiDB-lite"/>
    </source>
</evidence>
<name>A0A251TWG7_HELAN</name>
<feature type="region of interest" description="Disordered" evidence="5">
    <location>
        <begin position="166"/>
        <end position="227"/>
    </location>
</feature>
<reference evidence="7 9" key="1">
    <citation type="journal article" date="2017" name="Nature">
        <title>The sunflower genome provides insights into oil metabolism, flowering and Asterid evolution.</title>
        <authorList>
            <person name="Badouin H."/>
            <person name="Gouzy J."/>
            <person name="Grassa C.J."/>
            <person name="Murat F."/>
            <person name="Staton S.E."/>
            <person name="Cottret L."/>
            <person name="Lelandais-Briere C."/>
            <person name="Owens G.L."/>
            <person name="Carrere S."/>
            <person name="Mayjonade B."/>
            <person name="Legrand L."/>
            <person name="Gill N."/>
            <person name="Kane N.C."/>
            <person name="Bowers J.E."/>
            <person name="Hubner S."/>
            <person name="Bellec A."/>
            <person name="Berard A."/>
            <person name="Berges H."/>
            <person name="Blanchet N."/>
            <person name="Boniface M.C."/>
            <person name="Brunel D."/>
            <person name="Catrice O."/>
            <person name="Chaidir N."/>
            <person name="Claudel C."/>
            <person name="Donnadieu C."/>
            <person name="Faraut T."/>
            <person name="Fievet G."/>
            <person name="Helmstetter N."/>
            <person name="King M."/>
            <person name="Knapp S.J."/>
            <person name="Lai Z."/>
            <person name="Le Paslier M.C."/>
            <person name="Lippi Y."/>
            <person name="Lorenzon L."/>
            <person name="Mandel J.R."/>
            <person name="Marage G."/>
            <person name="Marchand G."/>
            <person name="Marquand E."/>
            <person name="Bret-Mestries E."/>
            <person name="Morien E."/>
            <person name="Nambeesan S."/>
            <person name="Nguyen T."/>
            <person name="Pegot-Espagnet P."/>
            <person name="Pouilly N."/>
            <person name="Raftis F."/>
            <person name="Sallet E."/>
            <person name="Schiex T."/>
            <person name="Thomas J."/>
            <person name="Vandecasteele C."/>
            <person name="Vares D."/>
            <person name="Vear F."/>
            <person name="Vautrin S."/>
            <person name="Crespi M."/>
            <person name="Mangin B."/>
            <person name="Burke J.M."/>
            <person name="Salse J."/>
            <person name="Munos S."/>
            <person name="Vincourt P."/>
            <person name="Rieseberg L.H."/>
            <person name="Langlade N.B."/>
        </authorList>
    </citation>
    <scope>NUCLEOTIDE SEQUENCE [LARGE SCALE GENOMIC DNA]</scope>
    <source>
        <strain evidence="9">cv. SF193</strain>
        <tissue evidence="7">Leaves</tissue>
    </source>
</reference>
<dbReference type="PANTHER" id="PTHR31719">
    <property type="entry name" value="NAC TRANSCRIPTION FACTOR 56"/>
    <property type="match status" value="1"/>
</dbReference>
<dbReference type="Proteomes" id="UP000215914">
    <property type="component" value="Chromosome 9"/>
</dbReference>
<dbReference type="Gramene" id="mRNA:HanXRQr2_Chr09g0388071">
    <property type="protein sequence ID" value="mRNA:HanXRQr2_Chr09g0388071"/>
    <property type="gene ID" value="HanXRQr2_Chr09g0388071"/>
</dbReference>
<accession>A0A251TWG7</accession>
<evidence type="ECO:0000256" key="2">
    <source>
        <dbReference type="ARBA" id="ARBA00023125"/>
    </source>
</evidence>
<dbReference type="EMBL" id="MNCJ02000324">
    <property type="protein sequence ID" value="KAF5790861.1"/>
    <property type="molecule type" value="Genomic_DNA"/>
</dbReference>
<evidence type="ECO:0000256" key="1">
    <source>
        <dbReference type="ARBA" id="ARBA00023015"/>
    </source>
</evidence>
<sequence>MDTTPAPKTTLHMPIGYRFCPTDEEIIIHYLRPKAFNLPLPATAIIHSDHLFCHHPLHLPGNLKEKRYFFCKPSCGNVYGLNLGGYWKPIVKNGHTHSQLILATGCNHPIGFKKSFVFYEFSDHRSSRSAVKTPWILHQFTLLYPLPIKIEEWVVCSIHMKSKNIKNQHQGPAKRVKKSQSKTDEIRTNEERISPVVIDDDSASGITFDDDLSGRKEEENEEESRVN</sequence>
<dbReference type="GO" id="GO:0003677">
    <property type="term" value="F:DNA binding"/>
    <property type="evidence" value="ECO:0007669"/>
    <property type="project" value="UniProtKB-KW"/>
</dbReference>
<evidence type="ECO:0000313" key="7">
    <source>
        <dbReference type="EMBL" id="KAF5790861.1"/>
    </source>
</evidence>
<dbReference type="GO" id="GO:0006355">
    <property type="term" value="P:regulation of DNA-templated transcription"/>
    <property type="evidence" value="ECO:0007669"/>
    <property type="project" value="InterPro"/>
</dbReference>
<keyword evidence="2" id="KW-0238">DNA-binding</keyword>
<dbReference type="OrthoDB" id="676820at2759"/>
<dbReference type="Gene3D" id="2.170.150.80">
    <property type="entry name" value="NAC domain"/>
    <property type="match status" value="1"/>
</dbReference>
<reference evidence="8" key="2">
    <citation type="submission" date="2017-02" db="EMBL/GenBank/DDBJ databases">
        <title>Sunflower complete genome.</title>
        <authorList>
            <person name="Langlade N."/>
            <person name="Munos S."/>
        </authorList>
    </citation>
    <scope>NUCLEOTIDE SEQUENCE [LARGE SCALE GENOMIC DNA]</scope>
    <source>
        <tissue evidence="8">Leaves</tissue>
    </source>
</reference>
<gene>
    <name evidence="8" type="primary">anac084</name>
    <name evidence="8" type="ORF">HannXRQ_Chr09g0256501</name>
    <name evidence="7" type="ORF">HanXRQr2_Chr09g0388071</name>
</gene>
<evidence type="ECO:0000256" key="3">
    <source>
        <dbReference type="ARBA" id="ARBA00023163"/>
    </source>
</evidence>
<keyword evidence="3" id="KW-0804">Transcription</keyword>
<dbReference type="Pfam" id="PF02365">
    <property type="entry name" value="NAM"/>
    <property type="match status" value="1"/>
</dbReference>
<feature type="domain" description="NAC" evidence="6">
    <location>
        <begin position="13"/>
        <end position="161"/>
    </location>
</feature>
<feature type="compositionally biased region" description="Basic and acidic residues" evidence="5">
    <location>
        <begin position="181"/>
        <end position="193"/>
    </location>
</feature>